<dbReference type="AlphaFoldDB" id="A0AAD4NTP3"/>
<dbReference type="Proteomes" id="UP001199106">
    <property type="component" value="Unassembled WGS sequence"/>
</dbReference>
<name>A0AAD4NTP3_9PLEO</name>
<sequence>MAPKKKSEDLAHLHSLVQLKEEPTPLTQEDVKAMLIPSSYKSHKYTMDLWIEFFERFYPDEPVNPKFGEAPAVYRIKMHLFWLAATRTGQLDENITDTTLRNRLSSLKRAIKLYTGY</sequence>
<comment type="caution">
    <text evidence="1">The sequence shown here is derived from an EMBL/GenBank/DDBJ whole genome shotgun (WGS) entry which is preliminary data.</text>
</comment>
<accession>A0AAD4NTP3</accession>
<proteinExistence type="predicted"/>
<organism evidence="1 2">
    <name type="scientific">Alternaria panax</name>
    <dbReference type="NCBI Taxonomy" id="48097"/>
    <lineage>
        <taxon>Eukaryota</taxon>
        <taxon>Fungi</taxon>
        <taxon>Dikarya</taxon>
        <taxon>Ascomycota</taxon>
        <taxon>Pezizomycotina</taxon>
        <taxon>Dothideomycetes</taxon>
        <taxon>Pleosporomycetidae</taxon>
        <taxon>Pleosporales</taxon>
        <taxon>Pleosporineae</taxon>
        <taxon>Pleosporaceae</taxon>
        <taxon>Alternaria</taxon>
        <taxon>Alternaria sect. Panax</taxon>
    </lineage>
</organism>
<protein>
    <submittedName>
        <fullName evidence="1">Uncharacterized protein</fullName>
    </submittedName>
</protein>
<evidence type="ECO:0000313" key="1">
    <source>
        <dbReference type="EMBL" id="KAG9194063.1"/>
    </source>
</evidence>
<dbReference type="EMBL" id="JAANER010000002">
    <property type="protein sequence ID" value="KAG9194063.1"/>
    <property type="molecule type" value="Genomic_DNA"/>
</dbReference>
<evidence type="ECO:0000313" key="2">
    <source>
        <dbReference type="Proteomes" id="UP001199106"/>
    </source>
</evidence>
<gene>
    <name evidence="1" type="ORF">G6011_04098</name>
</gene>
<keyword evidence="2" id="KW-1185">Reference proteome</keyword>
<reference evidence="1" key="1">
    <citation type="submission" date="2021-07" db="EMBL/GenBank/DDBJ databases">
        <title>Genome Resource of American Ginseng Black Spot Pathogen Alternaria panax.</title>
        <authorList>
            <person name="Qiu C."/>
            <person name="Wang W."/>
            <person name="Liu Z."/>
        </authorList>
    </citation>
    <scope>NUCLEOTIDE SEQUENCE</scope>
    <source>
        <strain evidence="1">BNCC115425</strain>
    </source>
</reference>